<reference evidence="3" key="1">
    <citation type="journal article" date="2014" name="Int. J. Syst. Evol. Microbiol.">
        <title>Complete genome sequence of Corynebacterium casei LMG S-19264T (=DSM 44701T), isolated from a smear-ripened cheese.</title>
        <authorList>
            <consortium name="US DOE Joint Genome Institute (JGI-PGF)"/>
            <person name="Walter F."/>
            <person name="Albersmeier A."/>
            <person name="Kalinowski J."/>
            <person name="Ruckert C."/>
        </authorList>
    </citation>
    <scope>NUCLEOTIDE SEQUENCE</scope>
    <source>
        <strain evidence="3">CGMCC 1.12921</strain>
    </source>
</reference>
<proteinExistence type="predicted"/>
<protein>
    <recommendedName>
        <fullName evidence="2">Cupin type-2 domain-containing protein</fullName>
    </recommendedName>
</protein>
<dbReference type="InterPro" id="IPR011051">
    <property type="entry name" value="RmlC_Cupin_sf"/>
</dbReference>
<evidence type="ECO:0000259" key="2">
    <source>
        <dbReference type="Pfam" id="PF07883"/>
    </source>
</evidence>
<dbReference type="InterPro" id="IPR013096">
    <property type="entry name" value="Cupin_2"/>
</dbReference>
<dbReference type="AlphaFoldDB" id="A0A8J2V619"/>
<dbReference type="InterPro" id="IPR051610">
    <property type="entry name" value="GPI/OXD"/>
</dbReference>
<comment type="caution">
    <text evidence="3">The sequence shown here is derived from an EMBL/GenBank/DDBJ whole genome shotgun (WGS) entry which is preliminary data.</text>
</comment>
<dbReference type="EMBL" id="BMGH01000002">
    <property type="protein sequence ID" value="GGD18391.1"/>
    <property type="molecule type" value="Genomic_DNA"/>
</dbReference>
<dbReference type="Proteomes" id="UP000613582">
    <property type="component" value="Unassembled WGS sequence"/>
</dbReference>
<sequence>MKMHLEDIAARIARQSDLSVECREFLRVPAISAGLYRLKKGEKDPQTPHRQDEIYYVIKGRGQFTVGGETASVGPGAFLYVARMVEHRFHDIEEDIDILVLFSPAEVA</sequence>
<keyword evidence="4" id="KW-1185">Reference proteome</keyword>
<gene>
    <name evidence="3" type="ORF">GCM10011342_28800</name>
</gene>
<reference evidence="3" key="2">
    <citation type="submission" date="2020-09" db="EMBL/GenBank/DDBJ databases">
        <authorList>
            <person name="Sun Q."/>
            <person name="Zhou Y."/>
        </authorList>
    </citation>
    <scope>NUCLEOTIDE SEQUENCE</scope>
    <source>
        <strain evidence="3">CGMCC 1.12921</strain>
    </source>
</reference>
<keyword evidence="1" id="KW-0479">Metal-binding</keyword>
<dbReference type="PANTHER" id="PTHR35848:SF6">
    <property type="entry name" value="CUPIN TYPE-2 DOMAIN-CONTAINING PROTEIN"/>
    <property type="match status" value="1"/>
</dbReference>
<evidence type="ECO:0000313" key="3">
    <source>
        <dbReference type="EMBL" id="GGD18391.1"/>
    </source>
</evidence>
<dbReference type="Gene3D" id="2.60.120.10">
    <property type="entry name" value="Jelly Rolls"/>
    <property type="match status" value="1"/>
</dbReference>
<dbReference type="GO" id="GO:0046872">
    <property type="term" value="F:metal ion binding"/>
    <property type="evidence" value="ECO:0007669"/>
    <property type="project" value="UniProtKB-KW"/>
</dbReference>
<dbReference type="PANTHER" id="PTHR35848">
    <property type="entry name" value="OXALATE-BINDING PROTEIN"/>
    <property type="match status" value="1"/>
</dbReference>
<feature type="domain" description="Cupin type-2" evidence="2">
    <location>
        <begin position="35"/>
        <end position="93"/>
    </location>
</feature>
<evidence type="ECO:0000313" key="4">
    <source>
        <dbReference type="Proteomes" id="UP000613582"/>
    </source>
</evidence>
<dbReference type="Pfam" id="PF07883">
    <property type="entry name" value="Cupin_2"/>
    <property type="match status" value="1"/>
</dbReference>
<dbReference type="SUPFAM" id="SSF51182">
    <property type="entry name" value="RmlC-like cupins"/>
    <property type="match status" value="1"/>
</dbReference>
<dbReference type="InterPro" id="IPR014710">
    <property type="entry name" value="RmlC-like_jellyroll"/>
</dbReference>
<accession>A0A8J2V619</accession>
<evidence type="ECO:0000256" key="1">
    <source>
        <dbReference type="ARBA" id="ARBA00022723"/>
    </source>
</evidence>
<name>A0A8J2V619_9PROT</name>
<organism evidence="3 4">
    <name type="scientific">Aquisalinus flavus</name>
    <dbReference type="NCBI Taxonomy" id="1526572"/>
    <lineage>
        <taxon>Bacteria</taxon>
        <taxon>Pseudomonadati</taxon>
        <taxon>Pseudomonadota</taxon>
        <taxon>Alphaproteobacteria</taxon>
        <taxon>Parvularculales</taxon>
        <taxon>Parvularculaceae</taxon>
        <taxon>Aquisalinus</taxon>
    </lineage>
</organism>